<sequence>MEAKRPASDRVDEPAAKRRLSFPLRYKDLVMDLGEEGSLDLTPALDLHPQVLAASPNSNQAEPKTPIPRGVHVVMDISDDQWRGADSPDSETGLEPEDAEAGEAGLSQQEDYRLVLDIDDEEEDSITIPDADEDNATESAASSTVPDKSASKKKKSQMTDFFSRCGTNANGESSTNPPAGELQVGHNKNTRNNNKKRVHENQREKPSGSKQPAQEPASNLCSKLDISEADMKIIAGEAVVWQYYTRVFEDGKKLAKCNECGVVRSIPSGTTTTLTFHLKKHFKWYGLAINLEKAKGNMIDYKP</sequence>
<reference evidence="2" key="1">
    <citation type="submission" date="2021-07" db="EMBL/GenBank/DDBJ databases">
        <authorList>
            <person name="Catto M.A."/>
            <person name="Jacobson A."/>
            <person name="Kennedy G."/>
            <person name="Labadie P."/>
            <person name="Hunt B.G."/>
            <person name="Srinivasan R."/>
        </authorList>
    </citation>
    <scope>NUCLEOTIDE SEQUENCE</scope>
    <source>
        <strain evidence="2">PL_HMW_Pooled</strain>
        <tissue evidence="2">Head</tissue>
    </source>
</reference>
<name>A0AAE1I3F6_9NEOP</name>
<dbReference type="Proteomes" id="UP001219518">
    <property type="component" value="Unassembled WGS sequence"/>
</dbReference>
<feature type="compositionally biased region" description="Polar residues" evidence="1">
    <location>
        <begin position="165"/>
        <end position="177"/>
    </location>
</feature>
<keyword evidence="3" id="KW-1185">Reference proteome</keyword>
<feature type="compositionally biased region" description="Acidic residues" evidence="1">
    <location>
        <begin position="88"/>
        <end position="101"/>
    </location>
</feature>
<dbReference type="EMBL" id="JAHWGI010001435">
    <property type="protein sequence ID" value="KAK3932323.1"/>
    <property type="molecule type" value="Genomic_DNA"/>
</dbReference>
<accession>A0AAE1I3F6</accession>
<feature type="region of interest" description="Disordered" evidence="1">
    <location>
        <begin position="76"/>
        <end position="219"/>
    </location>
</feature>
<keyword evidence="2" id="KW-0648">Protein biosynthesis</keyword>
<gene>
    <name evidence="2" type="ORF">KUF71_012396</name>
</gene>
<keyword evidence="2" id="KW-0396">Initiation factor</keyword>
<evidence type="ECO:0000313" key="3">
    <source>
        <dbReference type="Proteomes" id="UP001219518"/>
    </source>
</evidence>
<evidence type="ECO:0000313" key="2">
    <source>
        <dbReference type="EMBL" id="KAK3932323.1"/>
    </source>
</evidence>
<dbReference type="SUPFAM" id="SSF57667">
    <property type="entry name" value="beta-beta-alpha zinc fingers"/>
    <property type="match status" value="1"/>
</dbReference>
<protein>
    <submittedName>
        <fullName evidence="2">Eukaryotic translation initiation factor 2D</fullName>
    </submittedName>
</protein>
<feature type="compositionally biased region" description="Polar residues" evidence="1">
    <location>
        <begin position="137"/>
        <end position="146"/>
    </location>
</feature>
<feature type="compositionally biased region" description="Polar residues" evidence="1">
    <location>
        <begin position="208"/>
        <end position="219"/>
    </location>
</feature>
<feature type="compositionally biased region" description="Acidic residues" evidence="1">
    <location>
        <begin position="117"/>
        <end position="136"/>
    </location>
</feature>
<dbReference type="GO" id="GO:0003743">
    <property type="term" value="F:translation initiation factor activity"/>
    <property type="evidence" value="ECO:0007669"/>
    <property type="project" value="UniProtKB-KW"/>
</dbReference>
<reference evidence="2" key="2">
    <citation type="journal article" date="2023" name="BMC Genomics">
        <title>Pest status, molecular evolution, and epigenetic factors derived from the genome assembly of Frankliniella fusca, a thysanopteran phytovirus vector.</title>
        <authorList>
            <person name="Catto M.A."/>
            <person name="Labadie P.E."/>
            <person name="Jacobson A.L."/>
            <person name="Kennedy G.G."/>
            <person name="Srinivasan R."/>
            <person name="Hunt B.G."/>
        </authorList>
    </citation>
    <scope>NUCLEOTIDE SEQUENCE</scope>
    <source>
        <strain evidence="2">PL_HMW_Pooled</strain>
    </source>
</reference>
<proteinExistence type="predicted"/>
<organism evidence="2 3">
    <name type="scientific">Frankliniella fusca</name>
    <dbReference type="NCBI Taxonomy" id="407009"/>
    <lineage>
        <taxon>Eukaryota</taxon>
        <taxon>Metazoa</taxon>
        <taxon>Ecdysozoa</taxon>
        <taxon>Arthropoda</taxon>
        <taxon>Hexapoda</taxon>
        <taxon>Insecta</taxon>
        <taxon>Pterygota</taxon>
        <taxon>Neoptera</taxon>
        <taxon>Paraneoptera</taxon>
        <taxon>Thysanoptera</taxon>
        <taxon>Terebrantia</taxon>
        <taxon>Thripoidea</taxon>
        <taxon>Thripidae</taxon>
        <taxon>Frankliniella</taxon>
    </lineage>
</organism>
<dbReference type="InterPro" id="IPR036236">
    <property type="entry name" value="Znf_C2H2_sf"/>
</dbReference>
<evidence type="ECO:0000256" key="1">
    <source>
        <dbReference type="SAM" id="MobiDB-lite"/>
    </source>
</evidence>
<dbReference type="AlphaFoldDB" id="A0AAE1I3F6"/>
<comment type="caution">
    <text evidence="2">The sequence shown here is derived from an EMBL/GenBank/DDBJ whole genome shotgun (WGS) entry which is preliminary data.</text>
</comment>